<evidence type="ECO:0000256" key="1">
    <source>
        <dbReference type="ARBA" id="ARBA00023002"/>
    </source>
</evidence>
<comment type="caution">
    <text evidence="4">The sequence shown here is derived from an EMBL/GenBank/DDBJ whole genome shotgun (WGS) entry which is preliminary data.</text>
</comment>
<feature type="region of interest" description="Disordered" evidence="3">
    <location>
        <begin position="103"/>
        <end position="126"/>
    </location>
</feature>
<dbReference type="OrthoDB" id="412788at2759"/>
<organism evidence="4 5">
    <name type="scientific">Pseudocercospora fuligena</name>
    <dbReference type="NCBI Taxonomy" id="685502"/>
    <lineage>
        <taxon>Eukaryota</taxon>
        <taxon>Fungi</taxon>
        <taxon>Dikarya</taxon>
        <taxon>Ascomycota</taxon>
        <taxon>Pezizomycotina</taxon>
        <taxon>Dothideomycetes</taxon>
        <taxon>Dothideomycetidae</taxon>
        <taxon>Mycosphaerellales</taxon>
        <taxon>Mycosphaerellaceae</taxon>
        <taxon>Pseudocercospora</taxon>
    </lineage>
</organism>
<accession>A0A8H6R900</accession>
<evidence type="ECO:0000313" key="5">
    <source>
        <dbReference type="Proteomes" id="UP000660729"/>
    </source>
</evidence>
<name>A0A8H6R900_9PEZI</name>
<keyword evidence="5" id="KW-1185">Reference proteome</keyword>
<dbReference type="EMBL" id="JABCIY010000231">
    <property type="protein sequence ID" value="KAF7187299.1"/>
    <property type="molecule type" value="Genomic_DNA"/>
</dbReference>
<gene>
    <name evidence="4" type="ORF">HII31_11387</name>
</gene>
<protein>
    <submittedName>
        <fullName evidence="4">Hydroxylase/desaturase asaB</fullName>
    </submittedName>
</protein>
<evidence type="ECO:0000313" key="4">
    <source>
        <dbReference type="EMBL" id="KAF7187299.1"/>
    </source>
</evidence>
<comment type="similarity">
    <text evidence="2">Belongs to the asaB hydroxylase/desaturase family.</text>
</comment>
<feature type="compositionally biased region" description="Basic residues" evidence="3">
    <location>
        <begin position="110"/>
        <end position="121"/>
    </location>
</feature>
<evidence type="ECO:0000256" key="2">
    <source>
        <dbReference type="ARBA" id="ARBA00023604"/>
    </source>
</evidence>
<dbReference type="InterPro" id="IPR044053">
    <property type="entry name" value="AsaB-like"/>
</dbReference>
<dbReference type="PANTHER" id="PTHR34598:SF3">
    <property type="entry name" value="OXIDOREDUCTASE AN1597"/>
    <property type="match status" value="1"/>
</dbReference>
<dbReference type="Proteomes" id="UP000660729">
    <property type="component" value="Unassembled WGS sequence"/>
</dbReference>
<dbReference type="NCBIfam" id="NF041278">
    <property type="entry name" value="CmcJ_NvfI_EfuI"/>
    <property type="match status" value="1"/>
</dbReference>
<dbReference type="PANTHER" id="PTHR34598">
    <property type="entry name" value="BLL6449 PROTEIN"/>
    <property type="match status" value="1"/>
</dbReference>
<dbReference type="GO" id="GO:0016491">
    <property type="term" value="F:oxidoreductase activity"/>
    <property type="evidence" value="ECO:0007669"/>
    <property type="project" value="UniProtKB-KW"/>
</dbReference>
<reference evidence="4" key="1">
    <citation type="submission" date="2020-04" db="EMBL/GenBank/DDBJ databases">
        <title>Draft genome resource of the tomato pathogen Pseudocercospora fuligena.</title>
        <authorList>
            <person name="Zaccaron A."/>
        </authorList>
    </citation>
    <scope>NUCLEOTIDE SEQUENCE</scope>
    <source>
        <strain evidence="4">PF001</strain>
    </source>
</reference>
<proteinExistence type="inferred from homology"/>
<sequence length="283" mass="31450">MLATVASFPAQVTMYLTYYLTPEPGGLTVTYPGTAGDKLRKHDSRAVRVQDLRSCQDGGKDFTLDRSGFQLVGHDCAERDFHDPERVKTVAYEETEALLKKATGASKARQMGRCHRGKQAGKRQDGHNQSYAGALQVLQDNTPQASLPHSSKCRRGIINVWHPLGSKPITRDPLAVCDRQSFCESDVHPVLAKTPSKGQGTFDNVSPGGEFETWNIVANPEHKWDHASRMRPDEALLINCFDSKTDGRARCSPHSAFKTEFDEGGPRESCEVRCLVFWEAERC</sequence>
<keyword evidence="1" id="KW-0560">Oxidoreductase</keyword>
<dbReference type="AlphaFoldDB" id="A0A8H6R900"/>
<evidence type="ECO:0000256" key="3">
    <source>
        <dbReference type="SAM" id="MobiDB-lite"/>
    </source>
</evidence>